<dbReference type="PANTHER" id="PTHR39160:SF4">
    <property type="entry name" value="RESUSCITATION-PROMOTING FACTOR RPFB"/>
    <property type="match status" value="1"/>
</dbReference>
<dbReference type="EMBL" id="LN831776">
    <property type="protein sequence ID" value="CQR54526.1"/>
    <property type="molecule type" value="Genomic_DNA"/>
</dbReference>
<dbReference type="GO" id="GO:0009254">
    <property type="term" value="P:peptidoglycan turnover"/>
    <property type="evidence" value="ECO:0007669"/>
    <property type="project" value="InterPro"/>
</dbReference>
<dbReference type="CDD" id="cd22786">
    <property type="entry name" value="DPBB_YuiC-like"/>
    <property type="match status" value="1"/>
</dbReference>
<protein>
    <submittedName>
        <fullName evidence="4">Putative membrane protein</fullName>
    </submittedName>
</protein>
<dbReference type="Proteomes" id="UP000033163">
    <property type="component" value="Chromosome I"/>
</dbReference>
<dbReference type="PANTHER" id="PTHR39160">
    <property type="entry name" value="CELL WALL-BINDING PROTEIN YOCH"/>
    <property type="match status" value="1"/>
</dbReference>
<evidence type="ECO:0000313" key="4">
    <source>
        <dbReference type="EMBL" id="CQR54526.1"/>
    </source>
</evidence>
<dbReference type="GO" id="GO:0004553">
    <property type="term" value="F:hydrolase activity, hydrolyzing O-glycosyl compounds"/>
    <property type="evidence" value="ECO:0007669"/>
    <property type="project" value="InterPro"/>
</dbReference>
<dbReference type="KEGG" id="pri:PRIO_2117"/>
<evidence type="ECO:0000256" key="2">
    <source>
        <dbReference type="SAM" id="MobiDB-lite"/>
    </source>
</evidence>
<name>A0A0E4CVT2_9BACL</name>
<dbReference type="GO" id="GO:0019867">
    <property type="term" value="C:outer membrane"/>
    <property type="evidence" value="ECO:0007669"/>
    <property type="project" value="InterPro"/>
</dbReference>
<feature type="region of interest" description="Disordered" evidence="2">
    <location>
        <begin position="96"/>
        <end position="133"/>
    </location>
</feature>
<proteinExistence type="predicted"/>
<gene>
    <name evidence="4" type="ORF">PRIO_2117</name>
</gene>
<accession>A0A0E4CVT2</accession>
<dbReference type="SUPFAM" id="SSF50685">
    <property type="entry name" value="Barwin-like endoglucanases"/>
    <property type="match status" value="1"/>
</dbReference>
<dbReference type="Pfam" id="PF06725">
    <property type="entry name" value="3D"/>
    <property type="match status" value="1"/>
</dbReference>
<evidence type="ECO:0000313" key="5">
    <source>
        <dbReference type="Proteomes" id="UP000033163"/>
    </source>
</evidence>
<dbReference type="InterPro" id="IPR010611">
    <property type="entry name" value="3D_dom"/>
</dbReference>
<dbReference type="AlphaFoldDB" id="A0A0E4CVT2"/>
<dbReference type="InterPro" id="IPR036908">
    <property type="entry name" value="RlpA-like_sf"/>
</dbReference>
<evidence type="ECO:0000259" key="3">
    <source>
        <dbReference type="Pfam" id="PF06725"/>
    </source>
</evidence>
<dbReference type="InterPro" id="IPR051933">
    <property type="entry name" value="Resuscitation_pf_RpfB"/>
</dbReference>
<feature type="region of interest" description="Disordered" evidence="2">
    <location>
        <begin position="37"/>
        <end position="58"/>
    </location>
</feature>
<keyword evidence="1" id="KW-0732">Signal</keyword>
<feature type="compositionally biased region" description="Polar residues" evidence="2">
    <location>
        <begin position="40"/>
        <end position="56"/>
    </location>
</feature>
<feature type="compositionally biased region" description="Low complexity" evidence="2">
    <location>
        <begin position="105"/>
        <end position="121"/>
    </location>
</feature>
<sequence>MNKMGLCQRFWCLFVTIVLLLTAAGVYPDFGRKRVEANGTGDTANQLSSTTKSLDPQYTKDAVPFSSASSHARNDMLAVGQAALYAQGESVSRGVSRSEALAQSGRPAAAQAPGHRAAPQAVQPSAKQPLRPASIQVAAPAPEQIISSLKVTATGYTAGYESTGKTAKHPEYGITYSGVKVRRDKNAVSTIAADPKVIPLGSVLYIPGYGYAVVADTGSAIKGRKIDLYFSTTKQVYKEWGKKTVVVQLIKRGNGKCTENMLKSLGQAIQTYNAIPQDLLEEVI</sequence>
<reference evidence="5" key="1">
    <citation type="submission" date="2015-03" db="EMBL/GenBank/DDBJ databases">
        <authorList>
            <person name="Wibberg D."/>
        </authorList>
    </citation>
    <scope>NUCLEOTIDE SEQUENCE [LARGE SCALE GENOMIC DNA]</scope>
</reference>
<feature type="domain" description="3D" evidence="3">
    <location>
        <begin position="189"/>
        <end position="250"/>
    </location>
</feature>
<organism evidence="4 5">
    <name type="scientific">Paenibacillus riograndensis SBR5</name>
    <dbReference type="NCBI Taxonomy" id="1073571"/>
    <lineage>
        <taxon>Bacteria</taxon>
        <taxon>Bacillati</taxon>
        <taxon>Bacillota</taxon>
        <taxon>Bacilli</taxon>
        <taxon>Bacillales</taxon>
        <taxon>Paenibacillaceae</taxon>
        <taxon>Paenibacillus</taxon>
        <taxon>Paenibacillus sonchi group</taxon>
    </lineage>
</organism>
<dbReference type="PATRIC" id="fig|1073571.4.peg.2235"/>
<evidence type="ECO:0000256" key="1">
    <source>
        <dbReference type="ARBA" id="ARBA00022729"/>
    </source>
</evidence>
<dbReference type="HOGENOM" id="CLU_096079_0_0_9"/>
<dbReference type="STRING" id="483937.AMQ84_10115"/>
<dbReference type="Gene3D" id="2.40.40.10">
    <property type="entry name" value="RlpA-like domain"/>
    <property type="match status" value="1"/>
</dbReference>